<dbReference type="SUPFAM" id="SSF51735">
    <property type="entry name" value="NAD(P)-binding Rossmann-fold domains"/>
    <property type="match status" value="1"/>
</dbReference>
<sequence>MRVVIAGGHGKIALRLIPLLVERGDQVVGIIRNPAHGAELQALGAEPAVLDLENSDGDALAEVLHGADVAVFAAGAGPGSGAARKTTVDLGAAVLLAETAERVGVRRHVQISAMGLDRADQPGMDEVFAVYLRAKDAAEQDLRERDLDWTILRPGQLTDEAGTGLIALSGRSEYTTITREDVAGVVAALLDTPASIGRTLELVQGATPIQAAVAALSDG</sequence>
<dbReference type="PANTHER" id="PTHR15020:SF50">
    <property type="entry name" value="UPF0659 PROTEIN YMR090W"/>
    <property type="match status" value="1"/>
</dbReference>
<dbReference type="Proteomes" id="UP000294911">
    <property type="component" value="Unassembled WGS sequence"/>
</dbReference>
<organism evidence="2 3">
    <name type="scientific">Tamaricihabitans halophyticus</name>
    <dbReference type="NCBI Taxonomy" id="1262583"/>
    <lineage>
        <taxon>Bacteria</taxon>
        <taxon>Bacillati</taxon>
        <taxon>Actinomycetota</taxon>
        <taxon>Actinomycetes</taxon>
        <taxon>Pseudonocardiales</taxon>
        <taxon>Pseudonocardiaceae</taxon>
        <taxon>Tamaricihabitans</taxon>
    </lineage>
</organism>
<dbReference type="InterPro" id="IPR036291">
    <property type="entry name" value="NAD(P)-bd_dom_sf"/>
</dbReference>
<dbReference type="AlphaFoldDB" id="A0A4R2R3I0"/>
<proteinExistence type="predicted"/>
<comment type="caution">
    <text evidence="2">The sequence shown here is derived from an EMBL/GenBank/DDBJ whole genome shotgun (WGS) entry which is preliminary data.</text>
</comment>
<evidence type="ECO:0000259" key="1">
    <source>
        <dbReference type="Pfam" id="PF13460"/>
    </source>
</evidence>
<reference evidence="2 3" key="1">
    <citation type="submission" date="2019-03" db="EMBL/GenBank/DDBJ databases">
        <title>Genomic Encyclopedia of Type Strains, Phase IV (KMG-IV): sequencing the most valuable type-strain genomes for metagenomic binning, comparative biology and taxonomic classification.</title>
        <authorList>
            <person name="Goeker M."/>
        </authorList>
    </citation>
    <scope>NUCLEOTIDE SEQUENCE [LARGE SCALE GENOMIC DNA]</scope>
    <source>
        <strain evidence="2 3">DSM 45765</strain>
    </source>
</reference>
<dbReference type="Gene3D" id="3.40.50.720">
    <property type="entry name" value="NAD(P)-binding Rossmann-like Domain"/>
    <property type="match status" value="1"/>
</dbReference>
<name>A0A4R2R3I0_9PSEU</name>
<feature type="domain" description="NAD(P)-binding" evidence="1">
    <location>
        <begin position="7"/>
        <end position="193"/>
    </location>
</feature>
<dbReference type="OrthoDB" id="4248066at2"/>
<dbReference type="RefSeq" id="WP_132876851.1">
    <property type="nucleotide sequence ID" value="NZ_SLXQ01000003.1"/>
</dbReference>
<accession>A0A4R2R3I0</accession>
<dbReference type="InterPro" id="IPR016040">
    <property type="entry name" value="NAD(P)-bd_dom"/>
</dbReference>
<evidence type="ECO:0000313" key="3">
    <source>
        <dbReference type="Proteomes" id="UP000294911"/>
    </source>
</evidence>
<protein>
    <submittedName>
        <fullName evidence="2">Putative NAD(P)-binding protein</fullName>
    </submittedName>
</protein>
<gene>
    <name evidence="2" type="ORF">EV191_103112</name>
</gene>
<dbReference type="CDD" id="cd05243">
    <property type="entry name" value="SDR_a5"/>
    <property type="match status" value="1"/>
</dbReference>
<dbReference type="EMBL" id="SLXQ01000003">
    <property type="protein sequence ID" value="TCP54071.1"/>
    <property type="molecule type" value="Genomic_DNA"/>
</dbReference>
<evidence type="ECO:0000313" key="2">
    <source>
        <dbReference type="EMBL" id="TCP54071.1"/>
    </source>
</evidence>
<dbReference type="PANTHER" id="PTHR15020">
    <property type="entry name" value="FLAVIN REDUCTASE-RELATED"/>
    <property type="match status" value="1"/>
</dbReference>
<dbReference type="Pfam" id="PF13460">
    <property type="entry name" value="NAD_binding_10"/>
    <property type="match status" value="1"/>
</dbReference>
<keyword evidence="3" id="KW-1185">Reference proteome</keyword>